<sequence>MEAIYDKGQGLKVTLLGQSISQVRKHKASVKLEDRTVRSRMTLSAMRGTGISIANPRGIDLGTVEGQRDGSFERVGRWDNDDRCLAILRVAMNGR</sequence>
<gene>
    <name evidence="1" type="ORF">RND71_016367</name>
</gene>
<organism evidence="1 2">
    <name type="scientific">Anisodus tanguticus</name>
    <dbReference type="NCBI Taxonomy" id="243964"/>
    <lineage>
        <taxon>Eukaryota</taxon>
        <taxon>Viridiplantae</taxon>
        <taxon>Streptophyta</taxon>
        <taxon>Embryophyta</taxon>
        <taxon>Tracheophyta</taxon>
        <taxon>Spermatophyta</taxon>
        <taxon>Magnoliopsida</taxon>
        <taxon>eudicotyledons</taxon>
        <taxon>Gunneridae</taxon>
        <taxon>Pentapetalae</taxon>
        <taxon>asterids</taxon>
        <taxon>lamiids</taxon>
        <taxon>Solanales</taxon>
        <taxon>Solanaceae</taxon>
        <taxon>Solanoideae</taxon>
        <taxon>Hyoscyameae</taxon>
        <taxon>Anisodus</taxon>
    </lineage>
</organism>
<comment type="caution">
    <text evidence="1">The sequence shown here is derived from an EMBL/GenBank/DDBJ whole genome shotgun (WGS) entry which is preliminary data.</text>
</comment>
<name>A0AAE1S609_9SOLA</name>
<protein>
    <submittedName>
        <fullName evidence="1">Uncharacterized protein</fullName>
    </submittedName>
</protein>
<keyword evidence="2" id="KW-1185">Reference proteome</keyword>
<dbReference type="Proteomes" id="UP001291623">
    <property type="component" value="Unassembled WGS sequence"/>
</dbReference>
<evidence type="ECO:0000313" key="1">
    <source>
        <dbReference type="EMBL" id="KAK4365009.1"/>
    </source>
</evidence>
<accession>A0AAE1S609</accession>
<dbReference type="EMBL" id="JAVYJV010000008">
    <property type="protein sequence ID" value="KAK4365009.1"/>
    <property type="molecule type" value="Genomic_DNA"/>
</dbReference>
<proteinExistence type="predicted"/>
<reference evidence="1" key="1">
    <citation type="submission" date="2023-12" db="EMBL/GenBank/DDBJ databases">
        <title>Genome assembly of Anisodus tanguticus.</title>
        <authorList>
            <person name="Wang Y.-J."/>
        </authorList>
    </citation>
    <scope>NUCLEOTIDE SEQUENCE</scope>
    <source>
        <strain evidence="1">KB-2021</strain>
        <tissue evidence="1">Leaf</tissue>
    </source>
</reference>
<dbReference type="AlphaFoldDB" id="A0AAE1S609"/>
<evidence type="ECO:0000313" key="2">
    <source>
        <dbReference type="Proteomes" id="UP001291623"/>
    </source>
</evidence>